<protein>
    <recommendedName>
        <fullName evidence="6">Alpha/beta hydrolase fold-3 domain-containing protein</fullName>
    </recommendedName>
</protein>
<evidence type="ECO:0008006" key="6">
    <source>
        <dbReference type="Google" id="ProtNLM"/>
    </source>
</evidence>
<dbReference type="SUPFAM" id="SSF53474">
    <property type="entry name" value="alpha/beta-Hydrolases"/>
    <property type="match status" value="1"/>
</dbReference>
<name>A0A813NFV7_9BILA</name>
<gene>
    <name evidence="4" type="ORF">VCS650_LOCUS386</name>
</gene>
<dbReference type="Proteomes" id="UP000663891">
    <property type="component" value="Unassembled WGS sequence"/>
</dbReference>
<dbReference type="EMBL" id="CAJNON010000002">
    <property type="protein sequence ID" value="CAF0736814.1"/>
    <property type="molecule type" value="Genomic_DNA"/>
</dbReference>
<dbReference type="Gene3D" id="3.40.50.1820">
    <property type="entry name" value="alpha/beta hydrolase"/>
    <property type="match status" value="1"/>
</dbReference>
<feature type="domain" description="Polysaccharide lyase 14" evidence="3">
    <location>
        <begin position="50"/>
        <end position="213"/>
    </location>
</feature>
<keyword evidence="1" id="KW-0378">Hydrolase</keyword>
<dbReference type="GO" id="GO:0016787">
    <property type="term" value="F:hydrolase activity"/>
    <property type="evidence" value="ECO:0007669"/>
    <property type="project" value="UniProtKB-KW"/>
</dbReference>
<evidence type="ECO:0000313" key="4">
    <source>
        <dbReference type="EMBL" id="CAF0736814.1"/>
    </source>
</evidence>
<dbReference type="Pfam" id="PF07859">
    <property type="entry name" value="Abhydrolase_3"/>
    <property type="match status" value="1"/>
</dbReference>
<dbReference type="InterPro" id="IPR013094">
    <property type="entry name" value="AB_hydrolase_3"/>
</dbReference>
<feature type="domain" description="Alpha/beta hydrolase fold-3" evidence="2">
    <location>
        <begin position="322"/>
        <end position="524"/>
    </location>
</feature>
<proteinExistence type="predicted"/>
<dbReference type="InterPro" id="IPR050300">
    <property type="entry name" value="GDXG_lipolytic_enzyme"/>
</dbReference>
<dbReference type="PANTHER" id="PTHR48081">
    <property type="entry name" value="AB HYDROLASE SUPERFAMILY PROTEIN C4A8.06C"/>
    <property type="match status" value="1"/>
</dbReference>
<organism evidence="4 5">
    <name type="scientific">Adineta steineri</name>
    <dbReference type="NCBI Taxonomy" id="433720"/>
    <lineage>
        <taxon>Eukaryota</taxon>
        <taxon>Metazoa</taxon>
        <taxon>Spiralia</taxon>
        <taxon>Gnathifera</taxon>
        <taxon>Rotifera</taxon>
        <taxon>Eurotatoria</taxon>
        <taxon>Bdelloidea</taxon>
        <taxon>Adinetida</taxon>
        <taxon>Adinetidae</taxon>
        <taxon>Adineta</taxon>
    </lineage>
</organism>
<evidence type="ECO:0000313" key="5">
    <source>
        <dbReference type="Proteomes" id="UP000663891"/>
    </source>
</evidence>
<dbReference type="PANTHER" id="PTHR48081:SF8">
    <property type="entry name" value="ALPHA_BETA HYDROLASE FOLD-3 DOMAIN-CONTAINING PROTEIN-RELATED"/>
    <property type="match status" value="1"/>
</dbReference>
<dbReference type="OrthoDB" id="408631at2759"/>
<dbReference type="Gene3D" id="2.60.120.200">
    <property type="match status" value="1"/>
</dbReference>
<dbReference type="InterPro" id="IPR048958">
    <property type="entry name" value="Polysacc_lyase_14"/>
</dbReference>
<evidence type="ECO:0000256" key="1">
    <source>
        <dbReference type="ARBA" id="ARBA00022801"/>
    </source>
</evidence>
<evidence type="ECO:0000259" key="3">
    <source>
        <dbReference type="Pfam" id="PF21294"/>
    </source>
</evidence>
<dbReference type="AlphaFoldDB" id="A0A813NFV7"/>
<sequence length="548" mass="61103">MAKSDFGSVSGWHNDRAMISNKNLRITLRKNALSGESGIVSATRIPDGSAYELDFDVRFHSQFDWSRGGKVGFGLGIGNRNTGCNVPLDGAGGTLRLMWYNDGNRVYFYPYVYHAGMAGPCGSNFGKLYPSSGSLEKGKWYKVHMYVKSNTGSNANGHVQIKINGETLIDQSIRWTTNDSKRLISNLSFHTFRGGSGDHWKSDVDSYIYYDNLSVRQITQYILTATALVVLYFHCATFWDPRFTNETIAFLQLASRNASPQGNSLEVKTMRQGIEYLHHASNEKFYGTFKGTLEESTVKTNSTEIPITVYIPTDANKEKLGVYFHGGGWVIGSRKSHQTIVNTIADATKTIWISVEYRLAPEHKYPIWLDDCCDVTQYIIQNKTNFGVNETAKVGVAGDSAGGMISASIARTIKGIGFQILIYAGLDITRETPSYNEFTHQMYVLTPELMDWLKEHAFETSQDLKDPRISALYNTSLQDVPLCLFIVAELDPLRDGSLEYQKLLEKAGVQTKLLLVKGVIHGYFSLPGIFPQAVAESINTIQDFMASI</sequence>
<reference evidence="4" key="1">
    <citation type="submission" date="2021-02" db="EMBL/GenBank/DDBJ databases">
        <authorList>
            <person name="Nowell W R."/>
        </authorList>
    </citation>
    <scope>NUCLEOTIDE SEQUENCE</scope>
</reference>
<dbReference type="InterPro" id="IPR029058">
    <property type="entry name" value="AB_hydrolase_fold"/>
</dbReference>
<accession>A0A813NFV7</accession>
<evidence type="ECO:0000259" key="2">
    <source>
        <dbReference type="Pfam" id="PF07859"/>
    </source>
</evidence>
<dbReference type="Pfam" id="PF21294">
    <property type="entry name" value="Polysacc_lyase_14"/>
    <property type="match status" value="1"/>
</dbReference>
<comment type="caution">
    <text evidence="4">The sequence shown here is derived from an EMBL/GenBank/DDBJ whole genome shotgun (WGS) entry which is preliminary data.</text>
</comment>